<name>A0A0A9B7Y9_ARUDO</name>
<accession>A0A0A9B7Y9</accession>
<protein>
    <submittedName>
        <fullName evidence="1">Uncharacterized protein</fullName>
    </submittedName>
</protein>
<proteinExistence type="predicted"/>
<reference evidence="1" key="2">
    <citation type="journal article" date="2015" name="Data Brief">
        <title>Shoot transcriptome of the giant reed, Arundo donax.</title>
        <authorList>
            <person name="Barrero R.A."/>
            <person name="Guerrero F.D."/>
            <person name="Moolhuijzen P."/>
            <person name="Goolsby J.A."/>
            <person name="Tidwell J."/>
            <person name="Bellgard S.E."/>
            <person name="Bellgard M.I."/>
        </authorList>
    </citation>
    <scope>NUCLEOTIDE SEQUENCE</scope>
    <source>
        <tissue evidence="1">Shoot tissue taken approximately 20 cm above the soil surface</tissue>
    </source>
</reference>
<evidence type="ECO:0000313" key="1">
    <source>
        <dbReference type="EMBL" id="JAD55402.1"/>
    </source>
</evidence>
<reference evidence="1" key="1">
    <citation type="submission" date="2014-09" db="EMBL/GenBank/DDBJ databases">
        <authorList>
            <person name="Magalhaes I.L.F."/>
            <person name="Oliveira U."/>
            <person name="Santos F.R."/>
            <person name="Vidigal T.H.D.A."/>
            <person name="Brescovit A.D."/>
            <person name="Santos A.J."/>
        </authorList>
    </citation>
    <scope>NUCLEOTIDE SEQUENCE</scope>
    <source>
        <tissue evidence="1">Shoot tissue taken approximately 20 cm above the soil surface</tissue>
    </source>
</reference>
<sequence length="17" mass="2109">MYTLFLFFTSMSHLNEK</sequence>
<dbReference type="EMBL" id="GBRH01242493">
    <property type="protein sequence ID" value="JAD55402.1"/>
    <property type="molecule type" value="Transcribed_RNA"/>
</dbReference>
<dbReference type="AlphaFoldDB" id="A0A0A9B7Y9"/>
<organism evidence="1">
    <name type="scientific">Arundo donax</name>
    <name type="common">Giant reed</name>
    <name type="synonym">Donax arundinaceus</name>
    <dbReference type="NCBI Taxonomy" id="35708"/>
    <lineage>
        <taxon>Eukaryota</taxon>
        <taxon>Viridiplantae</taxon>
        <taxon>Streptophyta</taxon>
        <taxon>Embryophyta</taxon>
        <taxon>Tracheophyta</taxon>
        <taxon>Spermatophyta</taxon>
        <taxon>Magnoliopsida</taxon>
        <taxon>Liliopsida</taxon>
        <taxon>Poales</taxon>
        <taxon>Poaceae</taxon>
        <taxon>PACMAD clade</taxon>
        <taxon>Arundinoideae</taxon>
        <taxon>Arundineae</taxon>
        <taxon>Arundo</taxon>
    </lineage>
</organism>